<dbReference type="InterPro" id="IPR002121">
    <property type="entry name" value="HRDC_dom"/>
</dbReference>
<dbReference type="InterPro" id="IPR010997">
    <property type="entry name" value="HRDC-like_sf"/>
</dbReference>
<dbReference type="Gene3D" id="3.30.420.10">
    <property type="entry name" value="Ribonuclease H-like superfamily/Ribonuclease H"/>
    <property type="match status" value="1"/>
</dbReference>
<dbReference type="SUPFAM" id="SSF53098">
    <property type="entry name" value="Ribonuclease H-like"/>
    <property type="match status" value="1"/>
</dbReference>
<dbReference type="InterPro" id="IPR012337">
    <property type="entry name" value="RNaseH-like_sf"/>
</dbReference>
<dbReference type="CDD" id="cd06142">
    <property type="entry name" value="RNaseD_exo"/>
    <property type="match status" value="1"/>
</dbReference>
<dbReference type="Pfam" id="PF01612">
    <property type="entry name" value="DNA_pol_A_exo1"/>
    <property type="match status" value="1"/>
</dbReference>
<dbReference type="InterPro" id="IPR006292">
    <property type="entry name" value="RNase_D"/>
</dbReference>
<organism evidence="8 9">
    <name type="scientific">Luteimonas salinilitoris</name>
    <dbReference type="NCBI Taxonomy" id="3237697"/>
    <lineage>
        <taxon>Bacteria</taxon>
        <taxon>Pseudomonadati</taxon>
        <taxon>Pseudomonadota</taxon>
        <taxon>Gammaproteobacteria</taxon>
        <taxon>Lysobacterales</taxon>
        <taxon>Lysobacteraceae</taxon>
        <taxon>Luteimonas</taxon>
    </lineage>
</organism>
<dbReference type="SUPFAM" id="SSF47819">
    <property type="entry name" value="HRDC-like"/>
    <property type="match status" value="2"/>
</dbReference>
<keyword evidence="9" id="KW-1185">Reference proteome</keyword>
<keyword evidence="5 6" id="KW-0269">Exonuclease</keyword>
<protein>
    <recommendedName>
        <fullName evidence="6">Ribonuclease D</fullName>
        <shortName evidence="6">RNase D</shortName>
        <ecNumber evidence="6">3.1.13.5</ecNumber>
    </recommendedName>
</protein>
<evidence type="ECO:0000256" key="1">
    <source>
        <dbReference type="ARBA" id="ARBA00022490"/>
    </source>
</evidence>
<keyword evidence="2 6" id="KW-0819">tRNA processing</keyword>
<evidence type="ECO:0000256" key="3">
    <source>
        <dbReference type="ARBA" id="ARBA00022722"/>
    </source>
</evidence>
<dbReference type="PROSITE" id="PS50967">
    <property type="entry name" value="HRDC"/>
    <property type="match status" value="1"/>
</dbReference>
<comment type="caution">
    <text evidence="8">The sequence shown here is derived from an EMBL/GenBank/DDBJ whole genome shotgun (WGS) entry which is preliminary data.</text>
</comment>
<evidence type="ECO:0000313" key="8">
    <source>
        <dbReference type="EMBL" id="MEZ0473921.1"/>
    </source>
</evidence>
<dbReference type="HAMAP" id="MF_01899">
    <property type="entry name" value="RNase_D"/>
    <property type="match status" value="1"/>
</dbReference>
<evidence type="ECO:0000256" key="5">
    <source>
        <dbReference type="ARBA" id="ARBA00022839"/>
    </source>
</evidence>
<evidence type="ECO:0000256" key="2">
    <source>
        <dbReference type="ARBA" id="ARBA00022694"/>
    </source>
</evidence>
<dbReference type="NCBIfam" id="TIGR01388">
    <property type="entry name" value="rnd"/>
    <property type="match status" value="1"/>
</dbReference>
<comment type="catalytic activity">
    <reaction evidence="6">
        <text>Exonucleolytic cleavage that removes extra residues from the 3'-terminus of tRNA to produce 5'-mononucleotides.</text>
        <dbReference type="EC" id="3.1.13.5"/>
    </reaction>
</comment>
<accession>A0ABV4HMF8</accession>
<dbReference type="InterPro" id="IPR044876">
    <property type="entry name" value="HRDC_dom_sf"/>
</dbReference>
<dbReference type="InterPro" id="IPR002562">
    <property type="entry name" value="3'-5'_exonuclease_dom"/>
</dbReference>
<comment type="function">
    <text evidence="6">Exonuclease involved in the 3' processing of various precursor tRNAs. Initiates hydrolysis at the 3'-terminus of an RNA molecule and releases 5'-mononucleotides.</text>
</comment>
<evidence type="ECO:0000259" key="7">
    <source>
        <dbReference type="PROSITE" id="PS50967"/>
    </source>
</evidence>
<comment type="cofactor">
    <cofactor evidence="6">
        <name>a divalent metal cation</name>
        <dbReference type="ChEBI" id="CHEBI:60240"/>
    </cofactor>
</comment>
<dbReference type="SMART" id="SM00474">
    <property type="entry name" value="35EXOc"/>
    <property type="match status" value="1"/>
</dbReference>
<evidence type="ECO:0000256" key="4">
    <source>
        <dbReference type="ARBA" id="ARBA00022801"/>
    </source>
</evidence>
<keyword evidence="3 6" id="KW-0540">Nuclease</keyword>
<reference evidence="8 9" key="1">
    <citation type="submission" date="2024-07" db="EMBL/GenBank/DDBJ databases">
        <title>Luteimonas salilacus sp. nov., isolated from the shore soil of Salt Lake in Tibet of China.</title>
        <authorList>
            <person name="Zhang X."/>
            <person name="Li A."/>
        </authorList>
    </citation>
    <scope>NUCLEOTIDE SEQUENCE [LARGE SCALE GENOMIC DNA]</scope>
    <source>
        <strain evidence="8 9">B3-2-R+30</strain>
    </source>
</reference>
<dbReference type="PANTHER" id="PTHR47649:SF1">
    <property type="entry name" value="RIBONUCLEASE D"/>
    <property type="match status" value="1"/>
</dbReference>
<feature type="domain" description="HRDC" evidence="7">
    <location>
        <begin position="210"/>
        <end position="290"/>
    </location>
</feature>
<gene>
    <name evidence="6 8" type="primary">rnd</name>
    <name evidence="8" type="ORF">AB6713_04725</name>
</gene>
<dbReference type="GO" id="GO:0033890">
    <property type="term" value="F:ribonuclease D activity"/>
    <property type="evidence" value="ECO:0007669"/>
    <property type="project" value="UniProtKB-EC"/>
</dbReference>
<dbReference type="EC" id="3.1.13.5" evidence="6"/>
<keyword evidence="4 6" id="KW-0378">Hydrolase</keyword>
<comment type="subcellular location">
    <subcellularLocation>
        <location evidence="6">Cytoplasm</location>
    </subcellularLocation>
</comment>
<proteinExistence type="inferred from homology"/>
<evidence type="ECO:0000313" key="9">
    <source>
        <dbReference type="Proteomes" id="UP001566331"/>
    </source>
</evidence>
<keyword evidence="1 6" id="KW-0963">Cytoplasm</keyword>
<dbReference type="Proteomes" id="UP001566331">
    <property type="component" value="Unassembled WGS sequence"/>
</dbReference>
<dbReference type="EMBL" id="JBFWIC010000004">
    <property type="protein sequence ID" value="MEZ0473921.1"/>
    <property type="molecule type" value="Genomic_DNA"/>
</dbReference>
<dbReference type="PANTHER" id="PTHR47649">
    <property type="entry name" value="RIBONUCLEASE D"/>
    <property type="match status" value="1"/>
</dbReference>
<sequence>MPLNVPQWIADPSTLNARLSAHPARVGLDTEFIRERTYWPRLALVQVAIDDDILLIDPLAPGIAEALRPLLTDPSVLKIMHSAGEDLIAFGHACGAVPAPLFDTQIAAALGGIAAGVGYQRLVQELTGVALAKGETRSDWLQRPLSPAQLEYAADDVRHLFVLHDTLAERLETLDRREWFDEDCRRLLAVAADEPERWPHLALRTAQFLDEAARHRLLRLLRWRDRWARERDRPRSWVLDNELAVLLARDPPPDQAGVQRVLDSHPKASRKLAEPMWQALQTPLPDEHEAPPPSDDVDRKALRSLQDAVAARSAELGLPDGVLASRRWLERLLQHSDWPPALSGWRRRELEPALLPLLSAAADIQAADEAG</sequence>
<comment type="similarity">
    <text evidence="6">Belongs to the RNase D family.</text>
</comment>
<dbReference type="InterPro" id="IPR036397">
    <property type="entry name" value="RNaseH_sf"/>
</dbReference>
<dbReference type="RefSeq" id="WP_370562630.1">
    <property type="nucleotide sequence ID" value="NZ_JBFWIB010000002.1"/>
</dbReference>
<dbReference type="Gene3D" id="1.10.150.80">
    <property type="entry name" value="HRDC domain"/>
    <property type="match status" value="2"/>
</dbReference>
<name>A0ABV4HMF8_9GAMM</name>
<dbReference type="InterPro" id="IPR051086">
    <property type="entry name" value="RNase_D-like"/>
</dbReference>
<evidence type="ECO:0000256" key="6">
    <source>
        <dbReference type="HAMAP-Rule" id="MF_01899"/>
    </source>
</evidence>